<evidence type="ECO:0000313" key="3">
    <source>
        <dbReference type="Proteomes" id="UP000030671"/>
    </source>
</evidence>
<feature type="region of interest" description="Disordered" evidence="1">
    <location>
        <begin position="77"/>
        <end position="144"/>
    </location>
</feature>
<feature type="compositionally biased region" description="Low complexity" evidence="1">
    <location>
        <begin position="35"/>
        <end position="46"/>
    </location>
</feature>
<accession>W4K877</accession>
<feature type="region of interest" description="Disordered" evidence="1">
    <location>
        <begin position="20"/>
        <end position="58"/>
    </location>
</feature>
<dbReference type="KEGG" id="hir:HETIRDRAFT_434334"/>
<dbReference type="InParanoid" id="W4K877"/>
<evidence type="ECO:0000256" key="1">
    <source>
        <dbReference type="SAM" id="MobiDB-lite"/>
    </source>
</evidence>
<dbReference type="RefSeq" id="XP_009546611.1">
    <property type="nucleotide sequence ID" value="XM_009548316.1"/>
</dbReference>
<proteinExistence type="predicted"/>
<name>W4K877_HETIT</name>
<dbReference type="HOGENOM" id="CLU_1796723_0_0_1"/>
<evidence type="ECO:0000313" key="2">
    <source>
        <dbReference type="EMBL" id="ETW82032.1"/>
    </source>
</evidence>
<gene>
    <name evidence="2" type="ORF">HETIRDRAFT_434334</name>
</gene>
<sequence length="144" mass="15214">MQRDAFYAIPKPCHECDSNRVTKSVTARPQSAHLPSIASPRARPPSQTRPNAHTCPKGQVAVGNSVVATVRKGKARVAQLGRSSAKRGGAPWRATTFRPDKEGAPQRAGFEAKPTRPSVRGAPGGMTRPHGCAGCAARKPRSTA</sequence>
<organism evidence="2 3">
    <name type="scientific">Heterobasidion irregulare (strain TC 32-1)</name>
    <dbReference type="NCBI Taxonomy" id="747525"/>
    <lineage>
        <taxon>Eukaryota</taxon>
        <taxon>Fungi</taxon>
        <taxon>Dikarya</taxon>
        <taxon>Basidiomycota</taxon>
        <taxon>Agaricomycotina</taxon>
        <taxon>Agaricomycetes</taxon>
        <taxon>Russulales</taxon>
        <taxon>Bondarzewiaceae</taxon>
        <taxon>Heterobasidion</taxon>
        <taxon>Heterobasidion annosum species complex</taxon>
    </lineage>
</organism>
<reference evidence="2 3" key="1">
    <citation type="journal article" date="2012" name="New Phytol.">
        <title>Insight into trade-off between wood decay and parasitism from the genome of a fungal forest pathogen.</title>
        <authorList>
            <person name="Olson A."/>
            <person name="Aerts A."/>
            <person name="Asiegbu F."/>
            <person name="Belbahri L."/>
            <person name="Bouzid O."/>
            <person name="Broberg A."/>
            <person name="Canback B."/>
            <person name="Coutinho P.M."/>
            <person name="Cullen D."/>
            <person name="Dalman K."/>
            <person name="Deflorio G."/>
            <person name="van Diepen L.T."/>
            <person name="Dunand C."/>
            <person name="Duplessis S."/>
            <person name="Durling M."/>
            <person name="Gonthier P."/>
            <person name="Grimwood J."/>
            <person name="Fossdal C.G."/>
            <person name="Hansson D."/>
            <person name="Henrissat B."/>
            <person name="Hietala A."/>
            <person name="Himmelstrand K."/>
            <person name="Hoffmeister D."/>
            <person name="Hogberg N."/>
            <person name="James T.Y."/>
            <person name="Karlsson M."/>
            <person name="Kohler A."/>
            <person name="Kues U."/>
            <person name="Lee Y.H."/>
            <person name="Lin Y.C."/>
            <person name="Lind M."/>
            <person name="Lindquist E."/>
            <person name="Lombard V."/>
            <person name="Lucas S."/>
            <person name="Lunden K."/>
            <person name="Morin E."/>
            <person name="Murat C."/>
            <person name="Park J."/>
            <person name="Raffaello T."/>
            <person name="Rouze P."/>
            <person name="Salamov A."/>
            <person name="Schmutz J."/>
            <person name="Solheim H."/>
            <person name="Stahlberg J."/>
            <person name="Velez H."/>
            <person name="de Vries R.P."/>
            <person name="Wiebenga A."/>
            <person name="Woodward S."/>
            <person name="Yakovlev I."/>
            <person name="Garbelotto M."/>
            <person name="Martin F."/>
            <person name="Grigoriev I.V."/>
            <person name="Stenlid J."/>
        </authorList>
    </citation>
    <scope>NUCLEOTIDE SEQUENCE [LARGE SCALE GENOMIC DNA]</scope>
    <source>
        <strain evidence="2 3">TC 32-1</strain>
    </source>
</reference>
<dbReference type="Proteomes" id="UP000030671">
    <property type="component" value="Unassembled WGS sequence"/>
</dbReference>
<dbReference type="EMBL" id="KI925458">
    <property type="protein sequence ID" value="ETW82032.1"/>
    <property type="molecule type" value="Genomic_DNA"/>
</dbReference>
<protein>
    <submittedName>
        <fullName evidence="2">Uncharacterized protein</fullName>
    </submittedName>
</protein>
<dbReference type="AlphaFoldDB" id="W4K877"/>
<keyword evidence="3" id="KW-1185">Reference proteome</keyword>
<dbReference type="GeneID" id="20674741"/>